<protein>
    <recommendedName>
        <fullName evidence="5">Chromo domain-containing protein</fullName>
    </recommendedName>
</protein>
<feature type="compositionally biased region" description="Acidic residues" evidence="4">
    <location>
        <begin position="35"/>
        <end position="47"/>
    </location>
</feature>
<reference evidence="6" key="2">
    <citation type="journal article" date="2023" name="IMA Fungus">
        <title>Comparative genomic study of the Penicillium genus elucidates a diverse pangenome and 15 lateral gene transfer events.</title>
        <authorList>
            <person name="Petersen C."/>
            <person name="Sorensen T."/>
            <person name="Nielsen M.R."/>
            <person name="Sondergaard T.E."/>
            <person name="Sorensen J.L."/>
            <person name="Fitzpatrick D.A."/>
            <person name="Frisvad J.C."/>
            <person name="Nielsen K.L."/>
        </authorList>
    </citation>
    <scope>NUCLEOTIDE SEQUENCE</scope>
    <source>
        <strain evidence="6">IBT 30761</strain>
    </source>
</reference>
<dbReference type="InterPro" id="IPR023779">
    <property type="entry name" value="Chromodomain_CS"/>
</dbReference>
<dbReference type="GO" id="GO:0005634">
    <property type="term" value="C:nucleus"/>
    <property type="evidence" value="ECO:0007669"/>
    <property type="project" value="UniProtKB-SubCell"/>
</dbReference>
<keyword evidence="7" id="KW-1185">Reference proteome</keyword>
<feature type="non-terminal residue" evidence="6">
    <location>
        <position position="1"/>
    </location>
</feature>
<evidence type="ECO:0000256" key="3">
    <source>
        <dbReference type="ARBA" id="ARBA00023242"/>
    </source>
</evidence>
<dbReference type="Gene3D" id="2.40.50.40">
    <property type="match status" value="2"/>
</dbReference>
<dbReference type="GO" id="GO:0000792">
    <property type="term" value="C:heterochromatin"/>
    <property type="evidence" value="ECO:0007669"/>
    <property type="project" value="UniProtKB-ARBA"/>
</dbReference>
<dbReference type="SMART" id="SM00298">
    <property type="entry name" value="CHROMO"/>
    <property type="match status" value="1"/>
</dbReference>
<dbReference type="InterPro" id="IPR023780">
    <property type="entry name" value="Chromo_domain"/>
</dbReference>
<dbReference type="PANTHER" id="PTHR22812">
    <property type="entry name" value="CHROMOBOX PROTEIN"/>
    <property type="match status" value="1"/>
</dbReference>
<feature type="compositionally biased region" description="Basic and acidic residues" evidence="4">
    <location>
        <begin position="155"/>
        <end position="167"/>
    </location>
</feature>
<evidence type="ECO:0000313" key="6">
    <source>
        <dbReference type="EMBL" id="KAJ5090015.1"/>
    </source>
</evidence>
<feature type="compositionally biased region" description="Basic and acidic residues" evidence="4">
    <location>
        <begin position="99"/>
        <end position="111"/>
    </location>
</feature>
<dbReference type="EMBL" id="JAPQKI010000009">
    <property type="protein sequence ID" value="KAJ5090015.1"/>
    <property type="molecule type" value="Genomic_DNA"/>
</dbReference>
<dbReference type="AlphaFoldDB" id="A0A9W9K250"/>
<comment type="subcellular location">
    <subcellularLocation>
        <location evidence="1">Nucleus</location>
    </subcellularLocation>
</comment>
<feature type="region of interest" description="Disordered" evidence="4">
    <location>
        <begin position="1"/>
        <end position="47"/>
    </location>
</feature>
<dbReference type="PROSITE" id="PS00598">
    <property type="entry name" value="CHROMO_1"/>
    <property type="match status" value="1"/>
</dbReference>
<dbReference type="PROSITE" id="PS50013">
    <property type="entry name" value="CHROMO_2"/>
    <property type="match status" value="1"/>
</dbReference>
<dbReference type="SMART" id="SM00300">
    <property type="entry name" value="ChSh"/>
    <property type="match status" value="1"/>
</dbReference>
<comment type="subunit">
    <text evidence="2">Component of the NuA4 histone acetyltransferase complex.</text>
</comment>
<dbReference type="GO" id="GO:0006338">
    <property type="term" value="P:chromatin remodeling"/>
    <property type="evidence" value="ECO:0007669"/>
    <property type="project" value="UniProtKB-ARBA"/>
</dbReference>
<evidence type="ECO:0000256" key="2">
    <source>
        <dbReference type="ARBA" id="ARBA00011353"/>
    </source>
</evidence>
<reference evidence="6" key="1">
    <citation type="submission" date="2022-11" db="EMBL/GenBank/DDBJ databases">
        <authorList>
            <person name="Petersen C."/>
        </authorList>
    </citation>
    <scope>NUCLEOTIDE SEQUENCE</scope>
    <source>
        <strain evidence="6">IBT 30761</strain>
    </source>
</reference>
<dbReference type="Pfam" id="PF01393">
    <property type="entry name" value="Chromo_shadow"/>
    <property type="match status" value="1"/>
</dbReference>
<dbReference type="InterPro" id="IPR000953">
    <property type="entry name" value="Chromo/chromo_shadow_dom"/>
</dbReference>
<evidence type="ECO:0000259" key="5">
    <source>
        <dbReference type="PROSITE" id="PS50013"/>
    </source>
</evidence>
<gene>
    <name evidence="6" type="ORF">N7532_008699</name>
</gene>
<accession>A0A9W9K250</accession>
<feature type="region of interest" description="Disordered" evidence="4">
    <location>
        <begin position="78"/>
        <end position="192"/>
    </location>
</feature>
<comment type="caution">
    <text evidence="6">The sequence shown here is derived from an EMBL/GenBank/DDBJ whole genome shotgun (WGS) entry which is preliminary data.</text>
</comment>
<dbReference type="InterPro" id="IPR008251">
    <property type="entry name" value="Chromo_shadow_dom"/>
</dbReference>
<dbReference type="InterPro" id="IPR051219">
    <property type="entry name" value="Heterochromatin_chromo-domain"/>
</dbReference>
<evidence type="ECO:0000256" key="4">
    <source>
        <dbReference type="SAM" id="MobiDB-lite"/>
    </source>
</evidence>
<organism evidence="6 7">
    <name type="scientific">Penicillium argentinense</name>
    <dbReference type="NCBI Taxonomy" id="1131581"/>
    <lineage>
        <taxon>Eukaryota</taxon>
        <taxon>Fungi</taxon>
        <taxon>Dikarya</taxon>
        <taxon>Ascomycota</taxon>
        <taxon>Pezizomycotina</taxon>
        <taxon>Eurotiomycetes</taxon>
        <taxon>Eurotiomycetidae</taxon>
        <taxon>Eurotiales</taxon>
        <taxon>Aspergillaceae</taxon>
        <taxon>Penicillium</taxon>
    </lineage>
</organism>
<dbReference type="CDD" id="cd00024">
    <property type="entry name" value="CD_CSD"/>
    <property type="match status" value="1"/>
</dbReference>
<feature type="domain" description="Chromo" evidence="5">
    <location>
        <begin position="49"/>
        <end position="111"/>
    </location>
</feature>
<dbReference type="Proteomes" id="UP001149074">
    <property type="component" value="Unassembled WGS sequence"/>
</dbReference>
<name>A0A9W9K250_9EURO</name>
<dbReference type="InterPro" id="IPR016197">
    <property type="entry name" value="Chromo-like_dom_sf"/>
</dbReference>
<sequence>MLPLVEDWSDEESGDIPFNDAPEQQYDDNNTAEASGDDDDEGDEDDEVFVVDEIKDHRFDAVDGTLWFHVKWKGYPKLEDHTWEPEPNLEDVPDILKTYFDKSGGRPEKPPAKGPGRGAPGRKRKSMGEKKEASPAGSTDSKRRRRSAPKTQTKSKADPTPKTEPKNVDSTPAETDEEEPSDWVPKGKSWEKDIQSVDTIIRDADDNGLYALLHWTNGKRSRVPTASCYEKCPRAMLQFYETHLQVQPPSFVETSANS</sequence>
<evidence type="ECO:0000313" key="7">
    <source>
        <dbReference type="Proteomes" id="UP001149074"/>
    </source>
</evidence>
<evidence type="ECO:0000256" key="1">
    <source>
        <dbReference type="ARBA" id="ARBA00004123"/>
    </source>
</evidence>
<dbReference type="GeneID" id="81360170"/>
<dbReference type="SUPFAM" id="SSF54160">
    <property type="entry name" value="Chromo domain-like"/>
    <property type="match status" value="2"/>
</dbReference>
<dbReference type="RefSeq" id="XP_056471997.1">
    <property type="nucleotide sequence ID" value="XM_056621191.1"/>
</dbReference>
<proteinExistence type="predicted"/>
<dbReference type="Pfam" id="PF00385">
    <property type="entry name" value="Chromo"/>
    <property type="match status" value="1"/>
</dbReference>
<dbReference type="OrthoDB" id="433924at2759"/>
<keyword evidence="3" id="KW-0539">Nucleus</keyword>